<proteinExistence type="predicted"/>
<reference evidence="2 3" key="1">
    <citation type="submission" date="2019-01" db="EMBL/GenBank/DDBJ databases">
        <title>Genome sequencing of the rare red list fungi Fomitopsis rosea.</title>
        <authorList>
            <person name="Buettner E."/>
            <person name="Kellner H."/>
        </authorList>
    </citation>
    <scope>NUCLEOTIDE SEQUENCE [LARGE SCALE GENOMIC DNA]</scope>
    <source>
        <strain evidence="2 3">DSM 105464</strain>
    </source>
</reference>
<evidence type="ECO:0000313" key="2">
    <source>
        <dbReference type="EMBL" id="TFY55718.1"/>
    </source>
</evidence>
<organism evidence="2 3">
    <name type="scientific">Rhodofomes roseus</name>
    <dbReference type="NCBI Taxonomy" id="34475"/>
    <lineage>
        <taxon>Eukaryota</taxon>
        <taxon>Fungi</taxon>
        <taxon>Dikarya</taxon>
        <taxon>Basidiomycota</taxon>
        <taxon>Agaricomycotina</taxon>
        <taxon>Agaricomycetes</taxon>
        <taxon>Polyporales</taxon>
        <taxon>Rhodofomes</taxon>
    </lineage>
</organism>
<evidence type="ECO:0000256" key="1">
    <source>
        <dbReference type="SAM" id="MobiDB-lite"/>
    </source>
</evidence>
<comment type="caution">
    <text evidence="2">The sequence shown here is derived from an EMBL/GenBank/DDBJ whole genome shotgun (WGS) entry which is preliminary data.</text>
</comment>
<accession>A0A4Y9Y1D0</accession>
<gene>
    <name evidence="2" type="ORF">EVJ58_g8072</name>
</gene>
<dbReference type="Proteomes" id="UP000298390">
    <property type="component" value="Unassembled WGS sequence"/>
</dbReference>
<feature type="region of interest" description="Disordered" evidence="1">
    <location>
        <begin position="112"/>
        <end position="132"/>
    </location>
</feature>
<feature type="region of interest" description="Disordered" evidence="1">
    <location>
        <begin position="36"/>
        <end position="56"/>
    </location>
</feature>
<name>A0A4Y9Y1D0_9APHY</name>
<feature type="compositionally biased region" description="Low complexity" evidence="1">
    <location>
        <begin position="38"/>
        <end position="55"/>
    </location>
</feature>
<dbReference type="AlphaFoldDB" id="A0A4Y9Y1D0"/>
<protein>
    <submittedName>
        <fullName evidence="2">Uncharacterized protein</fullName>
    </submittedName>
</protein>
<sequence>MVFDEKHIGMPPRKPRAAKWYVKKKASTVALTKRSMVGLRRGPARKAAGARRAPPSLSVQAAAQIKHTSANCGRPRKPSQEEVEELTERWETVRIQYNRQAREVQEAMQDEGALNIPSGGGGVGRNDRETGDRHHLGLGGLACQQQVAPRHVLILRDEYPTRPYHFFWPNKLFQQTTHVAFEPMLHEIYAKFPAKGLKSLFPRVRCCGIQIMDAMITRAELGRAVQFVRELLSVLDKLVVSIYTGAGWYCCRDAPIWLALRALAKTQPKLVVLPHQVSFTTEWEKLVTDGEETIWDAQVDEDECEKLPTKASREENWNEAFFGSARWLSGSRIHVDEKRITRYKEETATRTAALEDKLRSFLDDLTVPGVCTPLEDLEAMFPLPPDAMDISVY</sequence>
<evidence type="ECO:0000313" key="3">
    <source>
        <dbReference type="Proteomes" id="UP000298390"/>
    </source>
</evidence>
<dbReference type="EMBL" id="SEKV01000566">
    <property type="protein sequence ID" value="TFY55718.1"/>
    <property type="molecule type" value="Genomic_DNA"/>
</dbReference>